<dbReference type="InterPro" id="IPR002104">
    <property type="entry name" value="Integrase_catalytic"/>
</dbReference>
<sequence>MYIEFVTNVDGTPIPHVNGMLHHPLADFLIYLRVTYMKKGGRREAETIINNYNHMKIWLDYCTDVGVRYDQATFEIHLVVFREYLLERGVLPQSVNVYYRTWRSFYEWCDCQGLPHLMQFPAKLPKKIKHSSGSFFQSNINTIESDPALLAVEIALDYKDFVLNDQGYDALADALRSIDPVYEMIAYIMVTTGLRIGGVLQFPVGANERNPNWLRYPELAATGRVAQKLIYLPKGKKRFRSCIVVTESLAKVHAEYIQSLRVERAKLFSARHGAETIAPMWINKNGKAVFDYDVWNVFKEASLKIGRRVVPHYLRHTYATYIVYNYFRAHGLKPNLAYAHDVHEQLKAQLGHSDIEVTKGYIRTIIRVEMEAWLPLLTPKMKQKVDRNMPRQVLLAVIDFFES</sequence>
<dbReference type="PROSITE" id="PS51900">
    <property type="entry name" value="CB"/>
    <property type="match status" value="1"/>
</dbReference>
<keyword evidence="2" id="KW-0229">DNA integration</keyword>
<name>A0A5M9IXK7_9PSED</name>
<dbReference type="InterPro" id="IPR013762">
    <property type="entry name" value="Integrase-like_cat_sf"/>
</dbReference>
<reference evidence="8 9" key="1">
    <citation type="journal article" date="2018" name="Plant Biotechnol. Rep.">
        <title>Diversity and antifungal activity of endophytic bacteria associated with Panax ginseng seedlings.</title>
        <authorList>
            <person name="Park J.M."/>
            <person name="Hong C.E."/>
            <person name="Jo S.H."/>
        </authorList>
    </citation>
    <scope>NUCLEOTIDE SEQUENCE [LARGE SCALE GENOMIC DNA]</scope>
    <source>
        <strain evidence="8 9">PgKB38</strain>
    </source>
</reference>
<organism evidence="8 9">
    <name type="scientific">Pseudomonas extremaustralis</name>
    <dbReference type="NCBI Taxonomy" id="359110"/>
    <lineage>
        <taxon>Bacteria</taxon>
        <taxon>Pseudomonadati</taxon>
        <taxon>Pseudomonadota</taxon>
        <taxon>Gammaproteobacteria</taxon>
        <taxon>Pseudomonadales</taxon>
        <taxon>Pseudomonadaceae</taxon>
        <taxon>Pseudomonas</taxon>
    </lineage>
</organism>
<evidence type="ECO:0000256" key="4">
    <source>
        <dbReference type="ARBA" id="ARBA00023172"/>
    </source>
</evidence>
<gene>
    <name evidence="8" type="primary">xerC_1</name>
    <name evidence="8" type="ORF">FX985_00963</name>
</gene>
<feature type="domain" description="Core-binding (CB)" evidence="7">
    <location>
        <begin position="19"/>
        <end position="110"/>
    </location>
</feature>
<evidence type="ECO:0000256" key="5">
    <source>
        <dbReference type="PROSITE-ProRule" id="PRU01248"/>
    </source>
</evidence>
<comment type="caution">
    <text evidence="8">The sequence shown here is derived from an EMBL/GenBank/DDBJ whole genome shotgun (WGS) entry which is preliminary data.</text>
</comment>
<keyword evidence="4" id="KW-0233">DNA recombination</keyword>
<accession>A0A5M9IXK7</accession>
<evidence type="ECO:0000259" key="7">
    <source>
        <dbReference type="PROSITE" id="PS51900"/>
    </source>
</evidence>
<keyword evidence="3 5" id="KW-0238">DNA-binding</keyword>
<dbReference type="InterPro" id="IPR050090">
    <property type="entry name" value="Tyrosine_recombinase_XerCD"/>
</dbReference>
<dbReference type="GO" id="GO:0015074">
    <property type="term" value="P:DNA integration"/>
    <property type="evidence" value="ECO:0007669"/>
    <property type="project" value="UniProtKB-KW"/>
</dbReference>
<dbReference type="PANTHER" id="PTHR30349:SF41">
    <property type="entry name" value="INTEGRASE_RECOMBINASE PROTEIN MJ0367-RELATED"/>
    <property type="match status" value="1"/>
</dbReference>
<dbReference type="RefSeq" id="WP_146475953.1">
    <property type="nucleotide sequence ID" value="NZ_VTFH01000001.1"/>
</dbReference>
<dbReference type="EMBL" id="VTFH01000001">
    <property type="protein sequence ID" value="KAA8560913.1"/>
    <property type="molecule type" value="Genomic_DNA"/>
</dbReference>
<feature type="domain" description="Tyr recombinase" evidence="6">
    <location>
        <begin position="157"/>
        <end position="375"/>
    </location>
</feature>
<dbReference type="PANTHER" id="PTHR30349">
    <property type="entry name" value="PHAGE INTEGRASE-RELATED"/>
    <property type="match status" value="1"/>
</dbReference>
<dbReference type="SUPFAM" id="SSF56349">
    <property type="entry name" value="DNA breaking-rejoining enzymes"/>
    <property type="match status" value="1"/>
</dbReference>
<dbReference type="Gene3D" id="1.10.443.10">
    <property type="entry name" value="Intergrase catalytic core"/>
    <property type="match status" value="1"/>
</dbReference>
<dbReference type="InterPro" id="IPR010998">
    <property type="entry name" value="Integrase_recombinase_N"/>
</dbReference>
<evidence type="ECO:0000256" key="3">
    <source>
        <dbReference type="ARBA" id="ARBA00023125"/>
    </source>
</evidence>
<dbReference type="CDD" id="cd00397">
    <property type="entry name" value="DNA_BRE_C"/>
    <property type="match status" value="1"/>
</dbReference>
<dbReference type="InterPro" id="IPR011010">
    <property type="entry name" value="DNA_brk_join_enz"/>
</dbReference>
<evidence type="ECO:0000259" key="6">
    <source>
        <dbReference type="PROSITE" id="PS51898"/>
    </source>
</evidence>
<evidence type="ECO:0000313" key="9">
    <source>
        <dbReference type="Proteomes" id="UP000323425"/>
    </source>
</evidence>
<comment type="similarity">
    <text evidence="1">Belongs to the 'phage' integrase family.</text>
</comment>
<evidence type="ECO:0000256" key="1">
    <source>
        <dbReference type="ARBA" id="ARBA00008857"/>
    </source>
</evidence>
<protein>
    <submittedName>
        <fullName evidence="8">Tyrosine recombinase XerC</fullName>
    </submittedName>
</protein>
<evidence type="ECO:0000256" key="2">
    <source>
        <dbReference type="ARBA" id="ARBA00022908"/>
    </source>
</evidence>
<dbReference type="Gene3D" id="1.10.150.130">
    <property type="match status" value="1"/>
</dbReference>
<dbReference type="AlphaFoldDB" id="A0A5M9IXK7"/>
<dbReference type="GO" id="GO:0006310">
    <property type="term" value="P:DNA recombination"/>
    <property type="evidence" value="ECO:0007669"/>
    <property type="project" value="UniProtKB-KW"/>
</dbReference>
<dbReference type="PROSITE" id="PS51898">
    <property type="entry name" value="TYR_RECOMBINASE"/>
    <property type="match status" value="1"/>
</dbReference>
<dbReference type="Proteomes" id="UP000323425">
    <property type="component" value="Unassembled WGS sequence"/>
</dbReference>
<dbReference type="InterPro" id="IPR044068">
    <property type="entry name" value="CB"/>
</dbReference>
<proteinExistence type="inferred from homology"/>
<dbReference type="GO" id="GO:0003677">
    <property type="term" value="F:DNA binding"/>
    <property type="evidence" value="ECO:0007669"/>
    <property type="project" value="UniProtKB-UniRule"/>
</dbReference>
<evidence type="ECO:0000313" key="8">
    <source>
        <dbReference type="EMBL" id="KAA8560913.1"/>
    </source>
</evidence>